<dbReference type="InterPro" id="IPR013328">
    <property type="entry name" value="6PGD_dom2"/>
</dbReference>
<dbReference type="FunFam" id="1.10.1040.10:FF:000017">
    <property type="entry name" value="2-dehydropantoate 2-reductase"/>
    <property type="match status" value="1"/>
</dbReference>
<sequence>MADMKRAEVLVYGAGAVGSIFGWRLAHRGQARVSLVCRSNYEQVKATGFTFQTQLWGNGLLIPHQVYKAGSISDQPSHRGFDYIILANKIKTKENSDSMVRELTPLMHEGTTLVSAQNGMDNETPFRDAFPRNTILSAVCNFVCAQPRSGFVEQTAGIKPHAFHIGIHGQGKEVSPADITRRDLLVAMDSRFKAIDSAHDERWQKLVFNSAWNSMTALTGINTRELFAHPSAIEIVRHLAREAYSVGIASGVKLPAGLPEKTIELARTSGPITTSTLQDARKGRPLELGPIFGYIVSQAAKVGVLIPYTTMVYDQLQQMNRAFLAQQPPPRPTFYEELRA</sequence>
<evidence type="ECO:0000256" key="2">
    <source>
        <dbReference type="ARBA" id="ARBA00022857"/>
    </source>
</evidence>
<feature type="domain" description="Ketopantoate reductase C-terminal" evidence="6">
    <location>
        <begin position="200"/>
        <end position="319"/>
    </location>
</feature>
<dbReference type="Gene3D" id="1.10.1040.10">
    <property type="entry name" value="N-(1-d-carboxylethyl)-l-norvaline Dehydrogenase, domain 2"/>
    <property type="match status" value="1"/>
</dbReference>
<gene>
    <name evidence="7" type="ORF">K431DRAFT_139634</name>
</gene>
<dbReference type="Pfam" id="PF08546">
    <property type="entry name" value="ApbA_C"/>
    <property type="match status" value="1"/>
</dbReference>
<protein>
    <recommendedName>
        <fullName evidence="4">2-dehydropantoate 2-reductase</fullName>
        <ecNumber evidence="4">1.1.1.169</ecNumber>
    </recommendedName>
    <alternativeName>
        <fullName evidence="4">Ketopantoate reductase</fullName>
    </alternativeName>
</protein>
<evidence type="ECO:0000313" key="8">
    <source>
        <dbReference type="Proteomes" id="UP000799441"/>
    </source>
</evidence>
<evidence type="ECO:0000256" key="3">
    <source>
        <dbReference type="ARBA" id="ARBA00023002"/>
    </source>
</evidence>
<dbReference type="Gene3D" id="3.40.50.720">
    <property type="entry name" value="NAD(P)-binding Rossmann-like Domain"/>
    <property type="match status" value="1"/>
</dbReference>
<dbReference type="GO" id="GO:0005737">
    <property type="term" value="C:cytoplasm"/>
    <property type="evidence" value="ECO:0007669"/>
    <property type="project" value="TreeGrafter"/>
</dbReference>
<reference evidence="7" key="1">
    <citation type="journal article" date="2020" name="Stud. Mycol.">
        <title>101 Dothideomycetes genomes: a test case for predicting lifestyles and emergence of pathogens.</title>
        <authorList>
            <person name="Haridas S."/>
            <person name="Albert R."/>
            <person name="Binder M."/>
            <person name="Bloem J."/>
            <person name="Labutti K."/>
            <person name="Salamov A."/>
            <person name="Andreopoulos B."/>
            <person name="Baker S."/>
            <person name="Barry K."/>
            <person name="Bills G."/>
            <person name="Bluhm B."/>
            <person name="Cannon C."/>
            <person name="Castanera R."/>
            <person name="Culley D."/>
            <person name="Daum C."/>
            <person name="Ezra D."/>
            <person name="Gonzalez J."/>
            <person name="Henrissat B."/>
            <person name="Kuo A."/>
            <person name="Liang C."/>
            <person name="Lipzen A."/>
            <person name="Lutzoni F."/>
            <person name="Magnuson J."/>
            <person name="Mondo S."/>
            <person name="Nolan M."/>
            <person name="Ohm R."/>
            <person name="Pangilinan J."/>
            <person name="Park H.-J."/>
            <person name="Ramirez L."/>
            <person name="Alfaro M."/>
            <person name="Sun H."/>
            <person name="Tritt A."/>
            <person name="Yoshinaga Y."/>
            <person name="Zwiers L.-H."/>
            <person name="Turgeon B."/>
            <person name="Goodwin S."/>
            <person name="Spatafora J."/>
            <person name="Crous P."/>
            <person name="Grigoriev I."/>
        </authorList>
    </citation>
    <scope>NUCLEOTIDE SEQUENCE</scope>
    <source>
        <strain evidence="7">CBS 116435</strain>
    </source>
</reference>
<dbReference type="GO" id="GO:0015940">
    <property type="term" value="P:pantothenate biosynthetic process"/>
    <property type="evidence" value="ECO:0007669"/>
    <property type="project" value="InterPro"/>
</dbReference>
<dbReference type="SUPFAM" id="SSF48179">
    <property type="entry name" value="6-phosphogluconate dehydrogenase C-terminal domain-like"/>
    <property type="match status" value="1"/>
</dbReference>
<dbReference type="AlphaFoldDB" id="A0A9P4ULV8"/>
<dbReference type="InterPro" id="IPR013332">
    <property type="entry name" value="KPR_N"/>
</dbReference>
<feature type="domain" description="Ketopantoate reductase N-terminal" evidence="5">
    <location>
        <begin position="9"/>
        <end position="156"/>
    </location>
</feature>
<accession>A0A9P4ULV8</accession>
<dbReference type="InterPro" id="IPR036291">
    <property type="entry name" value="NAD(P)-bd_dom_sf"/>
</dbReference>
<dbReference type="Pfam" id="PF02558">
    <property type="entry name" value="ApbA"/>
    <property type="match status" value="1"/>
</dbReference>
<dbReference type="InterPro" id="IPR051402">
    <property type="entry name" value="KPR-Related"/>
</dbReference>
<evidence type="ECO:0000259" key="5">
    <source>
        <dbReference type="Pfam" id="PF02558"/>
    </source>
</evidence>
<dbReference type="NCBIfam" id="TIGR00745">
    <property type="entry name" value="apbA_panE"/>
    <property type="match status" value="1"/>
</dbReference>
<keyword evidence="3 4" id="KW-0560">Oxidoreductase</keyword>
<dbReference type="InterPro" id="IPR013752">
    <property type="entry name" value="KPA_reductase"/>
</dbReference>
<proteinExistence type="inferred from homology"/>
<comment type="function">
    <text evidence="4">Catalyzes the NADPH-dependent reduction of ketopantoate into pantoic acid.</text>
</comment>
<evidence type="ECO:0000259" key="6">
    <source>
        <dbReference type="Pfam" id="PF08546"/>
    </source>
</evidence>
<dbReference type="GO" id="GO:0008677">
    <property type="term" value="F:2-dehydropantoate 2-reductase activity"/>
    <property type="evidence" value="ECO:0007669"/>
    <property type="project" value="UniProtKB-EC"/>
</dbReference>
<keyword evidence="8" id="KW-1185">Reference proteome</keyword>
<comment type="similarity">
    <text evidence="1 4">Belongs to the ketopantoate reductase family.</text>
</comment>
<dbReference type="Proteomes" id="UP000799441">
    <property type="component" value="Unassembled WGS sequence"/>
</dbReference>
<dbReference type="EMBL" id="MU003828">
    <property type="protein sequence ID" value="KAF2718228.1"/>
    <property type="molecule type" value="Genomic_DNA"/>
</dbReference>
<dbReference type="InterPro" id="IPR008927">
    <property type="entry name" value="6-PGluconate_DH-like_C_sf"/>
</dbReference>
<organism evidence="7 8">
    <name type="scientific">Polychaeton citri CBS 116435</name>
    <dbReference type="NCBI Taxonomy" id="1314669"/>
    <lineage>
        <taxon>Eukaryota</taxon>
        <taxon>Fungi</taxon>
        <taxon>Dikarya</taxon>
        <taxon>Ascomycota</taxon>
        <taxon>Pezizomycotina</taxon>
        <taxon>Dothideomycetes</taxon>
        <taxon>Dothideomycetidae</taxon>
        <taxon>Capnodiales</taxon>
        <taxon>Capnodiaceae</taxon>
        <taxon>Polychaeton</taxon>
    </lineage>
</organism>
<comment type="caution">
    <text evidence="7">The sequence shown here is derived from an EMBL/GenBank/DDBJ whole genome shotgun (WGS) entry which is preliminary data.</text>
</comment>
<dbReference type="OrthoDB" id="3609at2759"/>
<dbReference type="SUPFAM" id="SSF51735">
    <property type="entry name" value="NAD(P)-binding Rossmann-fold domains"/>
    <property type="match status" value="1"/>
</dbReference>
<comment type="catalytic activity">
    <reaction evidence="4">
        <text>(R)-pantoate + NADP(+) = 2-dehydropantoate + NADPH + H(+)</text>
        <dbReference type="Rhea" id="RHEA:16233"/>
        <dbReference type="ChEBI" id="CHEBI:11561"/>
        <dbReference type="ChEBI" id="CHEBI:15378"/>
        <dbReference type="ChEBI" id="CHEBI:15980"/>
        <dbReference type="ChEBI" id="CHEBI:57783"/>
        <dbReference type="ChEBI" id="CHEBI:58349"/>
        <dbReference type="EC" id="1.1.1.169"/>
    </reaction>
</comment>
<evidence type="ECO:0000313" key="7">
    <source>
        <dbReference type="EMBL" id="KAF2718228.1"/>
    </source>
</evidence>
<evidence type="ECO:0000256" key="4">
    <source>
        <dbReference type="RuleBase" id="RU362068"/>
    </source>
</evidence>
<dbReference type="EC" id="1.1.1.169" evidence="4"/>
<evidence type="ECO:0000256" key="1">
    <source>
        <dbReference type="ARBA" id="ARBA00007870"/>
    </source>
</evidence>
<keyword evidence="2 4" id="KW-0521">NADP</keyword>
<name>A0A9P4ULV8_9PEZI</name>
<dbReference type="PANTHER" id="PTHR21708">
    <property type="entry name" value="PROBABLE 2-DEHYDROPANTOATE 2-REDUCTASE"/>
    <property type="match status" value="1"/>
</dbReference>
<dbReference type="PANTHER" id="PTHR21708:SF40">
    <property type="entry name" value="REDUCTASE FAMILY PROTEIN, PUTATIVE (AFU_ORTHOLOGUE AFUA_2G14497)-RELATED"/>
    <property type="match status" value="1"/>
</dbReference>
<dbReference type="InterPro" id="IPR003710">
    <property type="entry name" value="ApbA"/>
</dbReference>